<feature type="domain" description="PH" evidence="9">
    <location>
        <begin position="437"/>
        <end position="549"/>
    </location>
</feature>
<organism evidence="11">
    <name type="scientific">Iconisemion striatum</name>
    <dbReference type="NCBI Taxonomy" id="60296"/>
    <lineage>
        <taxon>Eukaryota</taxon>
        <taxon>Metazoa</taxon>
        <taxon>Chordata</taxon>
        <taxon>Craniata</taxon>
        <taxon>Vertebrata</taxon>
        <taxon>Euteleostomi</taxon>
        <taxon>Actinopterygii</taxon>
        <taxon>Neopterygii</taxon>
        <taxon>Teleostei</taxon>
        <taxon>Neoteleostei</taxon>
        <taxon>Acanthomorphata</taxon>
        <taxon>Ovalentaria</taxon>
        <taxon>Atherinomorphae</taxon>
        <taxon>Cyprinodontiformes</taxon>
        <taxon>Nothobranchiidae</taxon>
        <taxon>Iconisemion</taxon>
    </lineage>
</organism>
<accession>A0A1A7YVW1</accession>
<sequence>MLDGMGMMDLPNGQSSITNTAATASEKSSSSESLSDKGSSELKKSFDAVVFDVLKVTPEEYAGQITLMDAPVFKAIQPEELSSCGWNKKEKHSSAPNVVAFTRRFNQTSFWVVREILHAQTLKIRAEVLSLYIRTAKKLCDMNNLHAVMAVVSALQSAPIFRLTKTWALLSRKDKATFDRLDYLMSKEDNYKRLRDFISSQSMVSCIPYLGMYLSDLTYIDSAYPSTGSILENEQRSNLMNNILRIISDLQRSCNYDVPVLPHIQKYLNSVRYIEELQKFVEDDNYKLSQKIEPGTSTPRANASKEDLVGQEASSSPLCGRKGSVTADVPATPPSPRNLLPYGHRKCHSLGYNFIHKMNTVEFKSATFPNAGSRHLLDDSVLESHSPTRGHAESSTLSSGISLGSSEGSELSEEMSWPAFESSAESEELAVHLYPGAVTVQGVLRRKTVLKEGKKPTVASWTKYWAALCGTQLYYYAAKSLKATERKHFKSASSKSVCVVGLMAMMADDPEHPDVFLLTDSEHGNTYKYQAGNRMNALLWFKHLSAACQSNRQQVPANLMSFE</sequence>
<feature type="domain" description="Ras-GEF" evidence="10">
    <location>
        <begin position="57"/>
        <end position="295"/>
    </location>
</feature>
<dbReference type="InterPro" id="IPR036964">
    <property type="entry name" value="RASGEF_cat_dom_sf"/>
</dbReference>
<dbReference type="SUPFAM" id="SSF48366">
    <property type="entry name" value="Ras GEF"/>
    <property type="match status" value="1"/>
</dbReference>
<keyword evidence="5 7" id="KW-0344">Guanine-nucleotide releasing factor</keyword>
<feature type="region of interest" description="Disordered" evidence="8">
    <location>
        <begin position="384"/>
        <end position="408"/>
    </location>
</feature>
<dbReference type="PROSITE" id="PS50009">
    <property type="entry name" value="RASGEF_CAT"/>
    <property type="match status" value="1"/>
</dbReference>
<dbReference type="GO" id="GO:0005886">
    <property type="term" value="C:plasma membrane"/>
    <property type="evidence" value="ECO:0007669"/>
    <property type="project" value="UniProtKB-SubCell"/>
</dbReference>
<dbReference type="GO" id="GO:0005737">
    <property type="term" value="C:cytoplasm"/>
    <property type="evidence" value="ECO:0007669"/>
    <property type="project" value="UniProtKB-SubCell"/>
</dbReference>
<evidence type="ECO:0000313" key="11">
    <source>
        <dbReference type="EMBL" id="SBP34324.1"/>
    </source>
</evidence>
<evidence type="ECO:0000259" key="9">
    <source>
        <dbReference type="PROSITE" id="PS50003"/>
    </source>
</evidence>
<name>A0A1A7YVW1_9TELE</name>
<keyword evidence="4" id="KW-0963">Cytoplasm</keyword>
<dbReference type="InterPro" id="IPR001849">
    <property type="entry name" value="PH_domain"/>
</dbReference>
<dbReference type="Pfam" id="PF00617">
    <property type="entry name" value="RasGEF"/>
    <property type="match status" value="1"/>
</dbReference>
<dbReference type="AlphaFoldDB" id="A0A1A7YVW1"/>
<dbReference type="PROSITE" id="PS50003">
    <property type="entry name" value="PH_DOMAIN"/>
    <property type="match status" value="1"/>
</dbReference>
<feature type="compositionally biased region" description="Polar residues" evidence="8">
    <location>
        <begin position="12"/>
        <end position="23"/>
    </location>
</feature>
<feature type="region of interest" description="Disordered" evidence="8">
    <location>
        <begin position="1"/>
        <end position="38"/>
    </location>
</feature>
<dbReference type="Gene3D" id="1.10.840.10">
    <property type="entry name" value="Ras guanine-nucleotide exchange factors catalytic domain"/>
    <property type="match status" value="1"/>
</dbReference>
<evidence type="ECO:0000256" key="3">
    <source>
        <dbReference type="ARBA" id="ARBA00022475"/>
    </source>
</evidence>
<dbReference type="InterPro" id="IPR011993">
    <property type="entry name" value="PH-like_dom_sf"/>
</dbReference>
<evidence type="ECO:0000256" key="8">
    <source>
        <dbReference type="SAM" id="MobiDB-lite"/>
    </source>
</evidence>
<dbReference type="Gene3D" id="2.30.29.30">
    <property type="entry name" value="Pleckstrin-homology domain (PH domain)/Phosphotyrosine-binding domain (PTB)"/>
    <property type="match status" value="1"/>
</dbReference>
<protein>
    <submittedName>
        <fullName evidence="11">Ral-A exchange factor RalGPS2</fullName>
    </submittedName>
</protein>
<reference evidence="11" key="1">
    <citation type="submission" date="2016-05" db="EMBL/GenBank/DDBJ databases">
        <authorList>
            <person name="Lavstsen T."/>
            <person name="Jespersen J.S."/>
        </authorList>
    </citation>
    <scope>NUCLEOTIDE SEQUENCE</scope>
    <source>
        <tissue evidence="11">Brain</tissue>
    </source>
</reference>
<evidence type="ECO:0000256" key="2">
    <source>
        <dbReference type="ARBA" id="ARBA00004496"/>
    </source>
</evidence>
<dbReference type="InterPro" id="IPR023578">
    <property type="entry name" value="Ras_GEF_dom_sf"/>
</dbReference>
<dbReference type="CDD" id="cd00155">
    <property type="entry name" value="RasGEF"/>
    <property type="match status" value="1"/>
</dbReference>
<dbReference type="SMART" id="SM00147">
    <property type="entry name" value="RasGEF"/>
    <property type="match status" value="1"/>
</dbReference>
<dbReference type="FunFam" id="1.10.840.10:FF:000010">
    <property type="entry name" value="ras-specific guanine nucleotide-releasing factor RalGPS1 isoform X1"/>
    <property type="match status" value="1"/>
</dbReference>
<dbReference type="GO" id="GO:0005085">
    <property type="term" value="F:guanyl-nucleotide exchange factor activity"/>
    <property type="evidence" value="ECO:0007669"/>
    <property type="project" value="UniProtKB-KW"/>
</dbReference>
<feature type="region of interest" description="Disordered" evidence="8">
    <location>
        <begin position="290"/>
        <end position="340"/>
    </location>
</feature>
<evidence type="ECO:0000259" key="10">
    <source>
        <dbReference type="PROSITE" id="PS50009"/>
    </source>
</evidence>
<dbReference type="InterPro" id="IPR001895">
    <property type="entry name" value="RASGEF_cat_dom"/>
</dbReference>
<evidence type="ECO:0000256" key="5">
    <source>
        <dbReference type="ARBA" id="ARBA00022658"/>
    </source>
</evidence>
<dbReference type="EMBL" id="HADX01012092">
    <property type="protein sequence ID" value="SBP34324.1"/>
    <property type="molecule type" value="Transcribed_RNA"/>
</dbReference>
<proteinExistence type="predicted"/>
<comment type="subcellular location">
    <subcellularLocation>
        <location evidence="1">Cell membrane</location>
    </subcellularLocation>
    <subcellularLocation>
        <location evidence="2">Cytoplasm</location>
    </subcellularLocation>
</comment>
<dbReference type="InterPro" id="IPR008937">
    <property type="entry name" value="Ras-like_GEF"/>
</dbReference>
<feature type="compositionally biased region" description="Low complexity" evidence="8">
    <location>
        <begin position="393"/>
        <end position="408"/>
    </location>
</feature>
<keyword evidence="6" id="KW-0472">Membrane</keyword>
<dbReference type="Pfam" id="PF00169">
    <property type="entry name" value="PH"/>
    <property type="match status" value="1"/>
</dbReference>
<keyword evidence="3" id="KW-1003">Cell membrane</keyword>
<dbReference type="GO" id="GO:0007265">
    <property type="term" value="P:Ras protein signal transduction"/>
    <property type="evidence" value="ECO:0007669"/>
    <property type="project" value="TreeGrafter"/>
</dbReference>
<evidence type="ECO:0000256" key="6">
    <source>
        <dbReference type="ARBA" id="ARBA00023136"/>
    </source>
</evidence>
<dbReference type="CDD" id="cd13310">
    <property type="entry name" value="PH_RalGPS1_2"/>
    <property type="match status" value="1"/>
</dbReference>
<evidence type="ECO:0000256" key="4">
    <source>
        <dbReference type="ARBA" id="ARBA00022490"/>
    </source>
</evidence>
<evidence type="ECO:0000256" key="7">
    <source>
        <dbReference type="PROSITE-ProRule" id="PRU00168"/>
    </source>
</evidence>
<dbReference type="EMBL" id="HADW01018467">
    <property type="protein sequence ID" value="SBP19867.1"/>
    <property type="molecule type" value="Transcribed_RNA"/>
</dbReference>
<dbReference type="SUPFAM" id="SSF50729">
    <property type="entry name" value="PH domain-like"/>
    <property type="match status" value="1"/>
</dbReference>
<dbReference type="PANTHER" id="PTHR23113">
    <property type="entry name" value="GUANINE NUCLEOTIDE EXCHANGE FACTOR"/>
    <property type="match status" value="1"/>
</dbReference>
<dbReference type="SMART" id="SM00233">
    <property type="entry name" value="PH"/>
    <property type="match status" value="1"/>
</dbReference>
<evidence type="ECO:0000256" key="1">
    <source>
        <dbReference type="ARBA" id="ARBA00004236"/>
    </source>
</evidence>
<dbReference type="PANTHER" id="PTHR23113:SF357">
    <property type="entry name" value="RAS-SPECIFIC GUANINE NUCLEOTIDE-RELEASING FACTOR RALGPS2"/>
    <property type="match status" value="1"/>
</dbReference>
<gene>
    <name evidence="11" type="primary">RALGPS2</name>
</gene>
<reference evidence="11" key="2">
    <citation type="submission" date="2016-06" db="EMBL/GenBank/DDBJ databases">
        <title>The genome of a short-lived fish provides insights into sex chromosome evolution and the genetic control of aging.</title>
        <authorList>
            <person name="Reichwald K."/>
            <person name="Felder M."/>
            <person name="Petzold A."/>
            <person name="Koch P."/>
            <person name="Groth M."/>
            <person name="Platzer M."/>
        </authorList>
    </citation>
    <scope>NUCLEOTIDE SEQUENCE</scope>
    <source>
        <tissue evidence="11">Brain</tissue>
    </source>
</reference>